<evidence type="ECO:0000256" key="3">
    <source>
        <dbReference type="ARBA" id="ARBA00006345"/>
    </source>
</evidence>
<dbReference type="PANTHER" id="PTHR28118">
    <property type="entry name" value="POLYNUCLEOTIDE 5'-TRIPHOSPHATASE-RELATED"/>
    <property type="match status" value="1"/>
</dbReference>
<organism evidence="11 12">
    <name type="scientific">Kipferlia bialata</name>
    <dbReference type="NCBI Taxonomy" id="797122"/>
    <lineage>
        <taxon>Eukaryota</taxon>
        <taxon>Metamonada</taxon>
        <taxon>Carpediemonas-like organisms</taxon>
        <taxon>Kipferlia</taxon>
    </lineage>
</organism>
<evidence type="ECO:0000256" key="9">
    <source>
        <dbReference type="SAM" id="MobiDB-lite"/>
    </source>
</evidence>
<dbReference type="EC" id="3.6.1.74" evidence="7"/>
<accession>A0A9K3CMH3</accession>
<keyword evidence="6" id="KW-0539">Nucleus</keyword>
<feature type="compositionally biased region" description="Basic and acidic residues" evidence="9">
    <location>
        <begin position="29"/>
        <end position="42"/>
    </location>
</feature>
<dbReference type="InterPro" id="IPR004206">
    <property type="entry name" value="mRNA_triPase_Cet1"/>
</dbReference>
<name>A0A9K3CMH3_9EUKA</name>
<comment type="cofactor">
    <cofactor evidence="1">
        <name>Mg(2+)</name>
        <dbReference type="ChEBI" id="CHEBI:18420"/>
    </cofactor>
</comment>
<dbReference type="AlphaFoldDB" id="A0A9K3CMH3"/>
<dbReference type="GO" id="GO:0140818">
    <property type="term" value="F:mRNA 5'-triphosphate monophosphatase activity"/>
    <property type="evidence" value="ECO:0007669"/>
    <property type="project" value="UniProtKB-EC"/>
</dbReference>
<evidence type="ECO:0000256" key="2">
    <source>
        <dbReference type="ARBA" id="ARBA00004123"/>
    </source>
</evidence>
<gene>
    <name evidence="11" type="ORF">KIPB_000533</name>
</gene>
<reference evidence="11 12" key="1">
    <citation type="journal article" date="2018" name="PLoS ONE">
        <title>The draft genome of Kipferlia bialata reveals reductive genome evolution in fornicate parasites.</title>
        <authorList>
            <person name="Tanifuji G."/>
            <person name="Takabayashi S."/>
            <person name="Kume K."/>
            <person name="Takagi M."/>
            <person name="Nakayama T."/>
            <person name="Kamikawa R."/>
            <person name="Inagaki Y."/>
            <person name="Hashimoto T."/>
        </authorList>
    </citation>
    <scope>NUCLEOTIDE SEQUENCE [LARGE SCALE GENOMIC DNA]</scope>
    <source>
        <strain evidence="11">NY0173</strain>
    </source>
</reference>
<comment type="subcellular location">
    <subcellularLocation>
        <location evidence="2">Nucleus</location>
    </subcellularLocation>
</comment>
<feature type="domain" description="mRNA triphosphatase Cet1-like" evidence="10">
    <location>
        <begin position="294"/>
        <end position="391"/>
    </location>
</feature>
<evidence type="ECO:0000256" key="1">
    <source>
        <dbReference type="ARBA" id="ARBA00001946"/>
    </source>
</evidence>
<dbReference type="PANTHER" id="PTHR28118:SF1">
    <property type="entry name" value="POLYNUCLEOTIDE 5'-TRIPHOSPHATASE CTL1-RELATED"/>
    <property type="match status" value="1"/>
</dbReference>
<evidence type="ECO:0000313" key="12">
    <source>
        <dbReference type="Proteomes" id="UP000265618"/>
    </source>
</evidence>
<sequence>MGVAHLFPLHILNQEMSDGAAQAVSQEPQAKRTPGDGVHVVKTEAPQAIPVKAEGAPVQPTPTAQRGGQREAPAKPKPQTAEGDKNDVAGAIRPRRAHPDLLYPSTLLSPVAPLPPLFASVARFIEIALRSKTYCNVPDIHGNVDPDGPTLELEFRLGVLRWQQHALSAARAEEWYMASKEDSTAPLPRFPGTVLSEAVVGMESVGPEDGGLPFLFEASIEAQDYDRLDLAARTAVLRSSNRQGIMETAVGQRMGGPQKEKGSAVDTHRQKGGFTLFESETNKEITHDVRDMLWARVRQDVLNVGADGEKARPVMKQTLRVVNISVPHGPYDLRLACSTEQELTEEALNSYVLRNPSTRIKERISAISGLCRLDLTKTEGEEYEALEAEVELMGVPELAKAYNYKLRTHDSGPFHAVVMHFLQTARCILRTAAGTWRLHTPHPDLLKT</sequence>
<dbReference type="EMBL" id="BDIP01000062">
    <property type="protein sequence ID" value="GIQ79833.1"/>
    <property type="molecule type" value="Genomic_DNA"/>
</dbReference>
<feature type="region of interest" description="Disordered" evidence="9">
    <location>
        <begin position="19"/>
        <end position="89"/>
    </location>
</feature>
<dbReference type="InterPro" id="IPR040343">
    <property type="entry name" value="Cet1/Ctl1"/>
</dbReference>
<protein>
    <recommendedName>
        <fullName evidence="7">mRNA 5'-phosphatase</fullName>
        <ecNumber evidence="7">3.6.1.74</ecNumber>
    </recommendedName>
</protein>
<dbReference type="Gene3D" id="3.20.100.10">
    <property type="entry name" value="mRNA triphosphatase Cet1-like"/>
    <property type="match status" value="1"/>
</dbReference>
<keyword evidence="5" id="KW-0378">Hydrolase</keyword>
<dbReference type="SUPFAM" id="SSF55154">
    <property type="entry name" value="CYTH-like phosphatases"/>
    <property type="match status" value="1"/>
</dbReference>
<dbReference type="GO" id="GO:0006397">
    <property type="term" value="P:mRNA processing"/>
    <property type="evidence" value="ECO:0007669"/>
    <property type="project" value="UniProtKB-KW"/>
</dbReference>
<evidence type="ECO:0000256" key="7">
    <source>
        <dbReference type="ARBA" id="ARBA00035028"/>
    </source>
</evidence>
<dbReference type="Proteomes" id="UP000265618">
    <property type="component" value="Unassembled WGS sequence"/>
</dbReference>
<comment type="caution">
    <text evidence="11">The sequence shown here is derived from an EMBL/GenBank/DDBJ whole genome shotgun (WGS) entry which is preliminary data.</text>
</comment>
<evidence type="ECO:0000259" key="10">
    <source>
        <dbReference type="Pfam" id="PF02940"/>
    </source>
</evidence>
<dbReference type="InterPro" id="IPR037009">
    <property type="entry name" value="mRNA_triPase_Cet1_sf"/>
</dbReference>
<evidence type="ECO:0000256" key="8">
    <source>
        <dbReference type="ARBA" id="ARBA00047740"/>
    </source>
</evidence>
<comment type="similarity">
    <text evidence="3">Belongs to the fungal TPase family.</text>
</comment>
<evidence type="ECO:0000256" key="5">
    <source>
        <dbReference type="ARBA" id="ARBA00022801"/>
    </source>
</evidence>
<evidence type="ECO:0000256" key="6">
    <source>
        <dbReference type="ARBA" id="ARBA00023242"/>
    </source>
</evidence>
<keyword evidence="4" id="KW-0507">mRNA processing</keyword>
<evidence type="ECO:0000313" key="11">
    <source>
        <dbReference type="EMBL" id="GIQ79833.1"/>
    </source>
</evidence>
<dbReference type="GO" id="GO:0004651">
    <property type="term" value="F:polynucleotide 5'-phosphatase activity"/>
    <property type="evidence" value="ECO:0007669"/>
    <property type="project" value="InterPro"/>
</dbReference>
<dbReference type="GO" id="GO:0005634">
    <property type="term" value="C:nucleus"/>
    <property type="evidence" value="ECO:0007669"/>
    <property type="project" value="UniProtKB-SubCell"/>
</dbReference>
<comment type="catalytic activity">
    <reaction evidence="8">
        <text>a 5'-end triphospho-ribonucleoside in mRNA + H2O = a 5'-end diphospho-ribonucleoside in mRNA + phosphate + H(+)</text>
        <dbReference type="Rhea" id="RHEA:67004"/>
        <dbReference type="Rhea" id="RHEA-COMP:17164"/>
        <dbReference type="Rhea" id="RHEA-COMP:17165"/>
        <dbReference type="ChEBI" id="CHEBI:15377"/>
        <dbReference type="ChEBI" id="CHEBI:15378"/>
        <dbReference type="ChEBI" id="CHEBI:43474"/>
        <dbReference type="ChEBI" id="CHEBI:167616"/>
        <dbReference type="ChEBI" id="CHEBI:167618"/>
        <dbReference type="EC" id="3.6.1.74"/>
    </reaction>
    <physiologicalReaction direction="left-to-right" evidence="8">
        <dbReference type="Rhea" id="RHEA:67005"/>
    </physiologicalReaction>
</comment>
<dbReference type="Pfam" id="PF02940">
    <property type="entry name" value="mRNA_triPase"/>
    <property type="match status" value="1"/>
</dbReference>
<evidence type="ECO:0000256" key="4">
    <source>
        <dbReference type="ARBA" id="ARBA00022664"/>
    </source>
</evidence>
<keyword evidence="12" id="KW-1185">Reference proteome</keyword>
<proteinExistence type="inferred from homology"/>
<dbReference type="InterPro" id="IPR033469">
    <property type="entry name" value="CYTH-like_dom_sf"/>
</dbReference>